<organism evidence="1 2">
    <name type="scientific">Methylobacterium pseudosasicola</name>
    <dbReference type="NCBI Taxonomy" id="582667"/>
    <lineage>
        <taxon>Bacteria</taxon>
        <taxon>Pseudomonadati</taxon>
        <taxon>Pseudomonadota</taxon>
        <taxon>Alphaproteobacteria</taxon>
        <taxon>Hyphomicrobiales</taxon>
        <taxon>Methylobacteriaceae</taxon>
        <taxon>Methylobacterium</taxon>
    </lineage>
</organism>
<name>A0A1I4QMZ4_9HYPH</name>
<dbReference type="Gene3D" id="3.40.50.300">
    <property type="entry name" value="P-loop containing nucleotide triphosphate hydrolases"/>
    <property type="match status" value="1"/>
</dbReference>
<dbReference type="RefSeq" id="WP_092044514.1">
    <property type="nucleotide sequence ID" value="NZ_FOTK01000030.1"/>
</dbReference>
<sequence length="428" mass="47903">MPEQVVKLRDAFGVGREIPLNYVARDGVDGRFIDSLTRDKHVVIYGSSKQGKTTLRRHCLNETDFIVVSCLNTMGLADLNGAILKKAGYRIEQTQTKTVGGAWKYGAEFAGEGKVPFVAKASGKGTLNRETNSADAVVSKRLEIDLNDVNDIITALQEIEFGKFIILEDFHYLSADTQRSFAFSLKAFHENSPFCFIVVGVWREQNRLIYYNGDLTNRIVSIDVDVWEPAHLREVISVGEQLLNVRFDPATIEVLLRHCGDSVALVQEACYRLCERSGVFETRDEPQDVGVGADAEALVREIVNDQAGRYSAFITNFSEGFQQTDLEMYKWVTYAVLASSIDVLETGLRRQQVASIIKAKHPEGAKLNEGNITQALQNTASLQVQKSIRPIIFDYDQTTRVLTTVDRSFLIWLAHQDRAELLAELGIE</sequence>
<dbReference type="SUPFAM" id="SSF52540">
    <property type="entry name" value="P-loop containing nucleoside triphosphate hydrolases"/>
    <property type="match status" value="1"/>
</dbReference>
<reference evidence="2" key="1">
    <citation type="submission" date="2016-10" db="EMBL/GenBank/DDBJ databases">
        <authorList>
            <person name="Varghese N."/>
            <person name="Submissions S."/>
        </authorList>
    </citation>
    <scope>NUCLEOTIDE SEQUENCE [LARGE SCALE GENOMIC DNA]</scope>
    <source>
        <strain evidence="2">BL36</strain>
    </source>
</reference>
<dbReference type="EMBL" id="FOTK01000030">
    <property type="protein sequence ID" value="SFM41033.1"/>
    <property type="molecule type" value="Genomic_DNA"/>
</dbReference>
<gene>
    <name evidence="1" type="ORF">SAMN05192568_103057</name>
</gene>
<dbReference type="Proteomes" id="UP000199048">
    <property type="component" value="Unassembled WGS sequence"/>
</dbReference>
<dbReference type="STRING" id="582667.SAMN05192568_103057"/>
<protein>
    <recommendedName>
        <fullName evidence="3">AAA domain-containing protein</fullName>
    </recommendedName>
</protein>
<accession>A0A1I4QMZ4</accession>
<dbReference type="OrthoDB" id="7594060at2"/>
<keyword evidence="2" id="KW-1185">Reference proteome</keyword>
<proteinExistence type="predicted"/>
<evidence type="ECO:0000313" key="2">
    <source>
        <dbReference type="Proteomes" id="UP000199048"/>
    </source>
</evidence>
<dbReference type="InterPro" id="IPR027417">
    <property type="entry name" value="P-loop_NTPase"/>
</dbReference>
<dbReference type="AlphaFoldDB" id="A0A1I4QMZ4"/>
<evidence type="ECO:0000313" key="1">
    <source>
        <dbReference type="EMBL" id="SFM41033.1"/>
    </source>
</evidence>
<evidence type="ECO:0008006" key="3">
    <source>
        <dbReference type="Google" id="ProtNLM"/>
    </source>
</evidence>